<feature type="binding site" evidence="4">
    <location>
        <position position="258"/>
    </location>
    <ligand>
        <name>Zn(2+)</name>
        <dbReference type="ChEBI" id="CHEBI:29105"/>
    </ligand>
</feature>
<feature type="compositionally biased region" description="Polar residues" evidence="5">
    <location>
        <begin position="575"/>
        <end position="591"/>
    </location>
</feature>
<dbReference type="Pfam" id="PF02146">
    <property type="entry name" value="SIR2"/>
    <property type="match status" value="1"/>
</dbReference>
<gene>
    <name evidence="7" type="ORF">HO133_002684</name>
</gene>
<feature type="binding site" evidence="4">
    <location>
        <position position="261"/>
    </location>
    <ligand>
        <name>Zn(2+)</name>
        <dbReference type="ChEBI" id="CHEBI:29105"/>
    </ligand>
</feature>
<feature type="compositionally biased region" description="Low complexity" evidence="5">
    <location>
        <begin position="484"/>
        <end position="500"/>
    </location>
</feature>
<dbReference type="Proteomes" id="UP000593566">
    <property type="component" value="Unassembled WGS sequence"/>
</dbReference>
<keyword evidence="8" id="KW-1185">Reference proteome</keyword>
<evidence type="ECO:0000256" key="1">
    <source>
        <dbReference type="ARBA" id="ARBA00006924"/>
    </source>
</evidence>
<evidence type="ECO:0000313" key="7">
    <source>
        <dbReference type="EMBL" id="KAF6221003.1"/>
    </source>
</evidence>
<evidence type="ECO:0000256" key="4">
    <source>
        <dbReference type="PROSITE-ProRule" id="PRU00236"/>
    </source>
</evidence>
<feature type="compositionally biased region" description="Low complexity" evidence="5">
    <location>
        <begin position="1"/>
        <end position="20"/>
    </location>
</feature>
<dbReference type="RefSeq" id="XP_037150438.1">
    <property type="nucleotide sequence ID" value="XM_037293609.1"/>
</dbReference>
<feature type="binding site" evidence="4">
    <location>
        <position position="239"/>
    </location>
    <ligand>
        <name>Zn(2+)</name>
        <dbReference type="ChEBI" id="CHEBI:29105"/>
    </ligand>
</feature>
<feature type="region of interest" description="Disordered" evidence="5">
    <location>
        <begin position="385"/>
        <end position="594"/>
    </location>
</feature>
<dbReference type="EMBL" id="JACCJB010000015">
    <property type="protein sequence ID" value="KAF6221003.1"/>
    <property type="molecule type" value="Genomic_DNA"/>
</dbReference>
<dbReference type="Gene3D" id="3.40.50.1220">
    <property type="entry name" value="TPP-binding domain"/>
    <property type="match status" value="1"/>
</dbReference>
<proteinExistence type="inferred from homology"/>
<feature type="binding site" evidence="4">
    <location>
        <position position="236"/>
    </location>
    <ligand>
        <name>Zn(2+)</name>
        <dbReference type="ChEBI" id="CHEBI:29105"/>
    </ligand>
</feature>
<dbReference type="GO" id="GO:0070403">
    <property type="term" value="F:NAD+ binding"/>
    <property type="evidence" value="ECO:0007669"/>
    <property type="project" value="InterPro"/>
</dbReference>
<dbReference type="SUPFAM" id="SSF52467">
    <property type="entry name" value="DHS-like NAD/FAD-binding domain"/>
    <property type="match status" value="1"/>
</dbReference>
<dbReference type="InterPro" id="IPR026590">
    <property type="entry name" value="Ssirtuin_cat_dom"/>
</dbReference>
<evidence type="ECO:0000313" key="8">
    <source>
        <dbReference type="Proteomes" id="UP000593566"/>
    </source>
</evidence>
<evidence type="ECO:0000256" key="3">
    <source>
        <dbReference type="ARBA" id="ARBA00023027"/>
    </source>
</evidence>
<dbReference type="AlphaFoldDB" id="A0A8H6CCW8"/>
<dbReference type="PROSITE" id="PS50305">
    <property type="entry name" value="SIRTUIN"/>
    <property type="match status" value="1"/>
</dbReference>
<feature type="compositionally biased region" description="Basic and acidic residues" evidence="5">
    <location>
        <begin position="462"/>
        <end position="474"/>
    </location>
</feature>
<feature type="region of interest" description="Disordered" evidence="5">
    <location>
        <begin position="615"/>
        <end position="645"/>
    </location>
</feature>
<organism evidence="7 8">
    <name type="scientific">Letharia lupina</name>
    <dbReference type="NCBI Taxonomy" id="560253"/>
    <lineage>
        <taxon>Eukaryota</taxon>
        <taxon>Fungi</taxon>
        <taxon>Dikarya</taxon>
        <taxon>Ascomycota</taxon>
        <taxon>Pezizomycotina</taxon>
        <taxon>Lecanoromycetes</taxon>
        <taxon>OSLEUM clade</taxon>
        <taxon>Lecanoromycetidae</taxon>
        <taxon>Lecanorales</taxon>
        <taxon>Lecanorineae</taxon>
        <taxon>Parmeliaceae</taxon>
        <taxon>Letharia</taxon>
    </lineage>
</organism>
<feature type="compositionally biased region" description="Basic and acidic residues" evidence="5">
    <location>
        <begin position="616"/>
        <end position="629"/>
    </location>
</feature>
<reference evidence="7 8" key="1">
    <citation type="journal article" date="2020" name="Genomics">
        <title>Complete, high-quality genomes from long-read metagenomic sequencing of two wolf lichen thalli reveals enigmatic genome architecture.</title>
        <authorList>
            <person name="McKenzie S.K."/>
            <person name="Walston R.F."/>
            <person name="Allen J.L."/>
        </authorList>
    </citation>
    <scope>NUCLEOTIDE SEQUENCE [LARGE SCALE GENOMIC DNA]</scope>
    <source>
        <strain evidence="7">WasteWater1</strain>
    </source>
</reference>
<dbReference type="Gene3D" id="3.30.1600.10">
    <property type="entry name" value="SIR2/SIRT2 'Small Domain"/>
    <property type="match status" value="1"/>
</dbReference>
<sequence length="645" mass="70513">MDSDSGLSDLSSELSSVRSVSPPPLDYPSPQSTQENGENISSGQDELRKRPRESDNLPPAKKRKSVEAKPRTTVHLDLKSPSPAADQSSQLGLLLKVLRKRRKIVVIAGAGISTAAGVPDFRSSNGLFNTLRSDNKLKASGKHLFDASVYQTDDSTSSFHDMVRTLSQLVSDAKPTIFHEMLATLASEGRLMRLYTQNVDGIDTSLPPLITKVPLENKGPWPQTIQLHGSLEKMVCTKCNKLSPFEAALFSGPVPPLCTQCVENDQIRTDVAGKRSHGIGRLRPRMVLYNESNPDDEAIGAVVKADLLKRPDAVIVVGTSMEIPGVKRMVREMCGIVRDRRDGVAIWINRGPPPIGKEFEDCWDLVVAGDCDKVAQRVNMRRWNDEGNDYKDCTESEAERAKEKDPGIKVLVKPAKRRSVTPKRDVSPKDGATPAMMTPGESPMSKATKLPKAFTIPPLKLSDTKENSKSESRPKGAGKKNGVKNTSIGKTTSSKISKTSDNLKINFKVTKPHKPLADSAKPAPPSNAPRSPSKEKTTKLMKPRPSPTNQEKARRLLASINEPFDDSAIPMMPISPQSARNNGPVSPSDSPLESVKLEKVEIPIKLEIPPTVDEIQDPRKLKRMSEERISPTGSVPSGMAQLLHF</sequence>
<dbReference type="InterPro" id="IPR003000">
    <property type="entry name" value="Sirtuin"/>
</dbReference>
<dbReference type="GeneID" id="59331096"/>
<feature type="compositionally biased region" description="Basic and acidic residues" evidence="5">
    <location>
        <begin position="45"/>
        <end position="55"/>
    </location>
</feature>
<name>A0A8H6CCW8_9LECA</name>
<keyword evidence="3" id="KW-0520">NAD</keyword>
<comment type="similarity">
    <text evidence="1">Belongs to the sirtuin family. Class I subfamily.</text>
</comment>
<feature type="active site" description="Proton acceptor" evidence="4">
    <location>
        <position position="228"/>
    </location>
</feature>
<dbReference type="PANTHER" id="PTHR47651:SF17">
    <property type="entry name" value="DEACETYLASE SIRTUIN-TYPE DOMAIN-CONTAINING PROTEIN"/>
    <property type="match status" value="1"/>
</dbReference>
<protein>
    <recommendedName>
        <fullName evidence="6">Deacetylase sirtuin-type domain-containing protein</fullName>
    </recommendedName>
</protein>
<feature type="domain" description="Deacetylase sirtuin-type" evidence="6">
    <location>
        <begin position="84"/>
        <end position="404"/>
    </location>
</feature>
<comment type="caution">
    <text evidence="7">The sequence shown here is derived from an EMBL/GenBank/DDBJ whole genome shotgun (WGS) entry which is preliminary data.</text>
</comment>
<keyword evidence="2" id="KW-0808">Transferase</keyword>
<evidence type="ECO:0000256" key="5">
    <source>
        <dbReference type="SAM" id="MobiDB-lite"/>
    </source>
</evidence>
<feature type="region of interest" description="Disordered" evidence="5">
    <location>
        <begin position="1"/>
        <end position="86"/>
    </location>
</feature>
<feature type="compositionally biased region" description="Polar residues" evidence="5">
    <location>
        <begin position="29"/>
        <end position="44"/>
    </location>
</feature>
<keyword evidence="4" id="KW-0862">Zinc</keyword>
<dbReference type="GO" id="GO:0046872">
    <property type="term" value="F:metal ion binding"/>
    <property type="evidence" value="ECO:0007669"/>
    <property type="project" value="UniProtKB-KW"/>
</dbReference>
<feature type="compositionally biased region" description="Basic and acidic residues" evidence="5">
    <location>
        <begin position="65"/>
        <end position="78"/>
    </location>
</feature>
<evidence type="ECO:0000256" key="2">
    <source>
        <dbReference type="ARBA" id="ARBA00022679"/>
    </source>
</evidence>
<keyword evidence="4" id="KW-0479">Metal-binding</keyword>
<evidence type="ECO:0000259" key="6">
    <source>
        <dbReference type="PROSITE" id="PS50305"/>
    </source>
</evidence>
<feature type="compositionally biased region" description="Basic and acidic residues" evidence="5">
    <location>
        <begin position="385"/>
        <end position="407"/>
    </location>
</feature>
<accession>A0A8H6CCW8</accession>
<dbReference type="PANTHER" id="PTHR47651">
    <property type="entry name" value="NAD-DEPENDENT HISTONE DEACETYLASE HST4"/>
    <property type="match status" value="1"/>
</dbReference>
<dbReference type="InterPro" id="IPR026591">
    <property type="entry name" value="Sirtuin_cat_small_dom_sf"/>
</dbReference>
<dbReference type="GO" id="GO:0016740">
    <property type="term" value="F:transferase activity"/>
    <property type="evidence" value="ECO:0007669"/>
    <property type="project" value="UniProtKB-KW"/>
</dbReference>
<dbReference type="InterPro" id="IPR029035">
    <property type="entry name" value="DHS-like_NAD/FAD-binding_dom"/>
</dbReference>